<evidence type="ECO:0000256" key="5">
    <source>
        <dbReference type="ARBA" id="ARBA00022723"/>
    </source>
</evidence>
<evidence type="ECO:0000256" key="6">
    <source>
        <dbReference type="ARBA" id="ARBA00022827"/>
    </source>
</evidence>
<dbReference type="InterPro" id="IPR037069">
    <property type="entry name" value="AcylCoA_DH/ox_N_sf"/>
</dbReference>
<dbReference type="InterPro" id="IPR009100">
    <property type="entry name" value="AcylCoA_DH/oxidase_NM_dom_sf"/>
</dbReference>
<dbReference type="Gene3D" id="3.40.50.1220">
    <property type="entry name" value="TPP-binding domain"/>
    <property type="match status" value="1"/>
</dbReference>
<dbReference type="PANTHER" id="PTHR43884">
    <property type="entry name" value="ACYL-COA DEHYDROGENASE"/>
    <property type="match status" value="1"/>
</dbReference>
<keyword evidence="9" id="KW-0408">Iron</keyword>
<evidence type="ECO:0000256" key="4">
    <source>
        <dbReference type="ARBA" id="ARBA00022630"/>
    </source>
</evidence>
<evidence type="ECO:0000256" key="3">
    <source>
        <dbReference type="ARBA" id="ARBA00022448"/>
    </source>
</evidence>
<dbReference type="SUPFAM" id="SSF56645">
    <property type="entry name" value="Acyl-CoA dehydrogenase NM domain-like"/>
    <property type="match status" value="1"/>
</dbReference>
<sequence length="635" mass="68717">MFFKTTEQHENLRAKIRQFAEEEVKPIAFMLDQENKFPSEVVEKLADMGVMGIPYAKEYGGAGLDVISYAIAVEELSRVDGGTGVILSAHTSLGTYPIAAYGTEEQKQKYLVPLAKGEKLGAFGLTEENAGSDAGGTETTAVLDGDHYILNGEKIFITNGGEADIYIVFAVTTPDIGTRGISAFIVEKGWEGFTFGQHYDKMGIRSSATCELIFNDVKVPKENLLGKEGEGFKIAMSTLDGGRIGIAAQALGIAQGAYENALEYSKERVQFGKPICQQQVVAFKLADMVTKLRAARLLIYSAAELKENHENYGMESAMAKQYASDICLEVVNDAVQIFGGSGYLKGMEVERAYRDAKICTIYEGTNEIQRVVIAANIIGKMPKTEQVGKVTKTGPATGYRKKVVFKTGTAEERVYALVDALKADGYDFTVGIPIDTPITKAERVVSVGQGIGAKENMKLIEDLAVQAGAAIGSSRPVAETLRYVPINRYVGMSGQKFRGNLYIACGISGAGQHLKGIKDASTIVAINNNPNAKIFKNADYGIVGDLMEILPILTDALDNGEPKKEAPPMKKIKRAVPKKAAPSWKYHVCNGCGYEYDPSVGDPEGEVLPGTLFENLPDEWTCPACGEEKDVFIEV</sequence>
<dbReference type="InterPro" id="IPR036250">
    <property type="entry name" value="AcylCo_DH-like_C"/>
</dbReference>
<dbReference type="RefSeq" id="WP_074782915.1">
    <property type="nucleotide sequence ID" value="NZ_LHUR01000021.1"/>
</dbReference>
<feature type="domain" description="Rubredoxin-like" evidence="11">
    <location>
        <begin position="584"/>
        <end position="635"/>
    </location>
</feature>
<dbReference type="PROSITE" id="PS00202">
    <property type="entry name" value="RUBREDOXIN"/>
    <property type="match status" value="1"/>
</dbReference>
<dbReference type="GO" id="GO:0050660">
    <property type="term" value="F:flavin adenine dinucleotide binding"/>
    <property type="evidence" value="ECO:0007669"/>
    <property type="project" value="InterPro"/>
</dbReference>
<comment type="caution">
    <text evidence="12">The sequence shown here is derived from an EMBL/GenBank/DDBJ whole genome shotgun (WGS) entry which is preliminary data.</text>
</comment>
<dbReference type="CDD" id="cd00730">
    <property type="entry name" value="rubredoxin"/>
    <property type="match status" value="1"/>
</dbReference>
<dbReference type="Gene3D" id="1.10.540.10">
    <property type="entry name" value="Acyl-CoA dehydrogenase/oxidase, N-terminal domain"/>
    <property type="match status" value="1"/>
</dbReference>
<evidence type="ECO:0000256" key="1">
    <source>
        <dbReference type="ARBA" id="ARBA00001974"/>
    </source>
</evidence>
<dbReference type="EMBL" id="LHUR01000021">
    <property type="protein sequence ID" value="KOA20025.1"/>
    <property type="molecule type" value="Genomic_DNA"/>
</dbReference>
<dbReference type="InterPro" id="IPR013786">
    <property type="entry name" value="AcylCoA_DH/ox_N"/>
</dbReference>
<dbReference type="FunFam" id="1.10.540.10:FF:000002">
    <property type="entry name" value="Acyl-CoA dehydrogenase FadE19"/>
    <property type="match status" value="1"/>
</dbReference>
<dbReference type="SUPFAM" id="SSF52467">
    <property type="entry name" value="DHS-like NAD/FAD-binding domain"/>
    <property type="match status" value="1"/>
</dbReference>
<keyword evidence="5" id="KW-0479">Metal-binding</keyword>
<dbReference type="Gene3D" id="2.40.110.10">
    <property type="entry name" value="Butyryl-CoA Dehydrogenase, subunit A, domain 2"/>
    <property type="match status" value="1"/>
</dbReference>
<dbReference type="InterPro" id="IPR009075">
    <property type="entry name" value="AcylCo_DH/oxidase_C"/>
</dbReference>
<dbReference type="CDD" id="cd01158">
    <property type="entry name" value="SCAD_SBCAD"/>
    <property type="match status" value="1"/>
</dbReference>
<dbReference type="PROSITE" id="PS00072">
    <property type="entry name" value="ACYL_COA_DH_1"/>
    <property type="match status" value="1"/>
</dbReference>
<dbReference type="Pfam" id="PF02771">
    <property type="entry name" value="Acyl-CoA_dh_N"/>
    <property type="match status" value="1"/>
</dbReference>
<evidence type="ECO:0000256" key="9">
    <source>
        <dbReference type="ARBA" id="ARBA00023004"/>
    </source>
</evidence>
<gene>
    <name evidence="12" type="primary">acdA_4</name>
    <name evidence="12" type="ORF">CLHOM_15900</name>
</gene>
<keyword evidence="4 10" id="KW-0285">Flavoprotein</keyword>
<dbReference type="PROSITE" id="PS50903">
    <property type="entry name" value="RUBREDOXIN_LIKE"/>
    <property type="match status" value="1"/>
</dbReference>
<dbReference type="Gene3D" id="2.20.28.10">
    <property type="match status" value="1"/>
</dbReference>
<name>A0A0L6ZAM6_9CLOT</name>
<dbReference type="Gene3D" id="1.20.140.10">
    <property type="entry name" value="Butyryl-CoA Dehydrogenase, subunit A, domain 3"/>
    <property type="match status" value="1"/>
</dbReference>
<dbReference type="PATRIC" id="fig|1121318.3.peg.1599"/>
<dbReference type="InterPro" id="IPR014731">
    <property type="entry name" value="ETF_asu_C"/>
</dbReference>
<dbReference type="Pfam" id="PF02770">
    <property type="entry name" value="Acyl-CoA_dh_M"/>
    <property type="match status" value="1"/>
</dbReference>
<dbReference type="InterPro" id="IPR029035">
    <property type="entry name" value="DHS-like_NAD/FAD-binding_dom"/>
</dbReference>
<evidence type="ECO:0000256" key="2">
    <source>
        <dbReference type="ARBA" id="ARBA00009347"/>
    </source>
</evidence>
<dbReference type="InterPro" id="IPR024934">
    <property type="entry name" value="Rubredoxin-like_dom"/>
</dbReference>
<organism evidence="12 13">
    <name type="scientific">Clostridium homopropionicum DSM 5847</name>
    <dbReference type="NCBI Taxonomy" id="1121318"/>
    <lineage>
        <taxon>Bacteria</taxon>
        <taxon>Bacillati</taxon>
        <taxon>Bacillota</taxon>
        <taxon>Clostridia</taxon>
        <taxon>Eubacteriales</taxon>
        <taxon>Clostridiaceae</taxon>
        <taxon>Clostridium</taxon>
    </lineage>
</organism>
<dbReference type="InterPro" id="IPR018527">
    <property type="entry name" value="Rubredoxin_Fe_BS"/>
</dbReference>
<evidence type="ECO:0000256" key="7">
    <source>
        <dbReference type="ARBA" id="ARBA00022982"/>
    </source>
</evidence>
<dbReference type="AlphaFoldDB" id="A0A0L6ZAM6"/>
<dbReference type="PANTHER" id="PTHR43884:SF25">
    <property type="entry name" value="ACYL-COA DEHYDROGENASE YDBM-RELATED"/>
    <property type="match status" value="1"/>
</dbReference>
<keyword evidence="8 10" id="KW-0560">Oxidoreductase</keyword>
<comment type="similarity">
    <text evidence="2 10">Belongs to the acyl-CoA dehydrogenase family.</text>
</comment>
<dbReference type="Pfam" id="PF00766">
    <property type="entry name" value="ETF_alpha"/>
    <property type="match status" value="1"/>
</dbReference>
<dbReference type="InterPro" id="IPR046373">
    <property type="entry name" value="Acyl-CoA_Oxase/DH_mid-dom_sf"/>
</dbReference>
<protein>
    <submittedName>
        <fullName evidence="12">Acyl-CoA dehydrogenase</fullName>
        <ecNumber evidence="12">1.3.99.-</ecNumber>
    </submittedName>
</protein>
<dbReference type="InterPro" id="IPR006089">
    <property type="entry name" value="Acyl-CoA_DH_CS"/>
</dbReference>
<evidence type="ECO:0000313" key="12">
    <source>
        <dbReference type="EMBL" id="KOA20025.1"/>
    </source>
</evidence>
<evidence type="ECO:0000259" key="11">
    <source>
        <dbReference type="PROSITE" id="PS50903"/>
    </source>
</evidence>
<dbReference type="EC" id="1.3.99.-" evidence="12"/>
<dbReference type="InterPro" id="IPR006091">
    <property type="entry name" value="Acyl-CoA_Oxase/DH_mid-dom"/>
</dbReference>
<dbReference type="STRING" id="36844.SAMN04488501_11265"/>
<dbReference type="GO" id="GO:0003995">
    <property type="term" value="F:acyl-CoA dehydrogenase activity"/>
    <property type="evidence" value="ECO:0007669"/>
    <property type="project" value="InterPro"/>
</dbReference>
<accession>A0A0L6ZAM6</accession>
<proteinExistence type="inferred from homology"/>
<keyword evidence="7" id="KW-0249">Electron transport</keyword>
<dbReference type="Pfam" id="PF00441">
    <property type="entry name" value="Acyl-CoA_dh_1"/>
    <property type="match status" value="1"/>
</dbReference>
<dbReference type="InterPro" id="IPR024935">
    <property type="entry name" value="Rubredoxin_dom"/>
</dbReference>
<dbReference type="SUPFAM" id="SSF47203">
    <property type="entry name" value="Acyl-CoA dehydrogenase C-terminal domain-like"/>
    <property type="match status" value="1"/>
</dbReference>
<keyword evidence="13" id="KW-1185">Reference proteome</keyword>
<dbReference type="PRINTS" id="PR00163">
    <property type="entry name" value="RUBREDOXIN"/>
</dbReference>
<dbReference type="SUPFAM" id="SSF57802">
    <property type="entry name" value="Rubredoxin-like"/>
    <property type="match status" value="1"/>
</dbReference>
<keyword evidence="3" id="KW-0813">Transport</keyword>
<evidence type="ECO:0000256" key="8">
    <source>
        <dbReference type="ARBA" id="ARBA00023002"/>
    </source>
</evidence>
<dbReference type="GO" id="GO:0005506">
    <property type="term" value="F:iron ion binding"/>
    <property type="evidence" value="ECO:0007669"/>
    <property type="project" value="InterPro"/>
</dbReference>
<dbReference type="FunFam" id="2.40.110.10:FF:000001">
    <property type="entry name" value="Acyl-CoA dehydrogenase, mitochondrial"/>
    <property type="match status" value="1"/>
</dbReference>
<keyword evidence="6 10" id="KW-0274">FAD</keyword>
<dbReference type="FunFam" id="1.20.140.10:FF:000004">
    <property type="entry name" value="Acyl-CoA dehydrogenase FadE25"/>
    <property type="match status" value="1"/>
</dbReference>
<dbReference type="Proteomes" id="UP000037043">
    <property type="component" value="Unassembled WGS sequence"/>
</dbReference>
<evidence type="ECO:0000313" key="13">
    <source>
        <dbReference type="Proteomes" id="UP000037043"/>
    </source>
</evidence>
<comment type="cofactor">
    <cofactor evidence="1 10">
        <name>FAD</name>
        <dbReference type="ChEBI" id="CHEBI:57692"/>
    </cofactor>
</comment>
<dbReference type="Pfam" id="PF00301">
    <property type="entry name" value="Rubredoxin"/>
    <property type="match status" value="1"/>
</dbReference>
<evidence type="ECO:0000256" key="10">
    <source>
        <dbReference type="RuleBase" id="RU362125"/>
    </source>
</evidence>
<reference evidence="13" key="1">
    <citation type="submission" date="2015-08" db="EMBL/GenBank/DDBJ databases">
        <title>Genome sequence of the strict anaerobe Clostridium homopropionicum LuHBu1 (DSM 5847T).</title>
        <authorList>
            <person name="Poehlein A."/>
            <person name="Beck M."/>
            <person name="Schiel-Bengelsdorf B."/>
            <person name="Bengelsdorf F.R."/>
            <person name="Daniel R."/>
            <person name="Duerre P."/>
        </authorList>
    </citation>
    <scope>NUCLEOTIDE SEQUENCE [LARGE SCALE GENOMIC DNA]</scope>
    <source>
        <strain evidence="13">DSM 5847</strain>
    </source>
</reference>